<dbReference type="InterPro" id="IPR029060">
    <property type="entry name" value="PIN-like_dom_sf"/>
</dbReference>
<dbReference type="GO" id="GO:0003887">
    <property type="term" value="F:DNA-directed DNA polymerase activity"/>
    <property type="evidence" value="ECO:0007669"/>
    <property type="project" value="UniProtKB-KW"/>
</dbReference>
<keyword evidence="8" id="KW-0238">DNA-binding</keyword>
<accession>A0A0E3UU54</accession>
<dbReference type="SUPFAM" id="SSF56672">
    <property type="entry name" value="DNA/RNA polymerases"/>
    <property type="match status" value="1"/>
</dbReference>
<dbReference type="OrthoDB" id="9806424at2"/>
<dbReference type="AlphaFoldDB" id="A0A0E3UU54"/>
<dbReference type="SMART" id="SM00475">
    <property type="entry name" value="53EXOc"/>
    <property type="match status" value="1"/>
</dbReference>
<dbReference type="InterPro" id="IPR020046">
    <property type="entry name" value="5-3_exonucl_a-hlix_arch_N"/>
</dbReference>
<comment type="similarity">
    <text evidence="1">Belongs to the DNA polymerase type-A family.</text>
</comment>
<evidence type="ECO:0000256" key="5">
    <source>
        <dbReference type="ARBA" id="ARBA00022705"/>
    </source>
</evidence>
<dbReference type="RefSeq" id="WP_046329038.1">
    <property type="nucleotide sequence ID" value="NZ_CP011280.1"/>
</dbReference>
<dbReference type="EMBL" id="CP011280">
    <property type="protein sequence ID" value="AKC95934.1"/>
    <property type="molecule type" value="Genomic_DNA"/>
</dbReference>
<dbReference type="InterPro" id="IPR012337">
    <property type="entry name" value="RNaseH-like_sf"/>
</dbReference>
<dbReference type="KEGG" id="sns:VC03_05520"/>
<evidence type="ECO:0000259" key="11">
    <source>
        <dbReference type="SMART" id="SM00475"/>
    </source>
</evidence>
<keyword evidence="9" id="KW-0234">DNA repair</keyword>
<dbReference type="GO" id="GO:0006302">
    <property type="term" value="P:double-strand break repair"/>
    <property type="evidence" value="ECO:0007669"/>
    <property type="project" value="TreeGrafter"/>
</dbReference>
<dbReference type="Gene3D" id="1.20.1060.10">
    <property type="entry name" value="Taq DNA Polymerase, Chain T, domain 4"/>
    <property type="match status" value="1"/>
</dbReference>
<dbReference type="InterPro" id="IPR002298">
    <property type="entry name" value="DNA_polymerase_A"/>
</dbReference>
<dbReference type="HOGENOM" id="CLU_004675_0_0_0"/>
<dbReference type="InterPro" id="IPR002421">
    <property type="entry name" value="5-3_exonuclease"/>
</dbReference>
<dbReference type="SMART" id="SM00279">
    <property type="entry name" value="HhH2"/>
    <property type="match status" value="1"/>
</dbReference>
<dbReference type="NCBIfam" id="NF004397">
    <property type="entry name" value="PRK05755.1"/>
    <property type="match status" value="1"/>
</dbReference>
<dbReference type="InterPro" id="IPR036279">
    <property type="entry name" value="5-3_exonuclease_C_sf"/>
</dbReference>
<evidence type="ECO:0000256" key="10">
    <source>
        <dbReference type="ARBA" id="ARBA00049244"/>
    </source>
</evidence>
<dbReference type="CDD" id="cd09898">
    <property type="entry name" value="H3TH_53EXO"/>
    <property type="match status" value="1"/>
</dbReference>
<name>A0A0E3UU54_9FUSO</name>
<feature type="domain" description="5'-3' exonuclease" evidence="11">
    <location>
        <begin position="2"/>
        <end position="260"/>
    </location>
</feature>
<dbReference type="PATRIC" id="fig|1069640.6.peg.1095"/>
<dbReference type="InterPro" id="IPR043502">
    <property type="entry name" value="DNA/RNA_pol_sf"/>
</dbReference>
<dbReference type="PANTHER" id="PTHR10133">
    <property type="entry name" value="DNA POLYMERASE I"/>
    <property type="match status" value="1"/>
</dbReference>
<dbReference type="Gene3D" id="3.30.420.10">
    <property type="entry name" value="Ribonuclease H-like superfamily/Ribonuclease H"/>
    <property type="match status" value="1"/>
</dbReference>
<evidence type="ECO:0000256" key="9">
    <source>
        <dbReference type="ARBA" id="ARBA00023204"/>
    </source>
</evidence>
<dbReference type="Pfam" id="PF01367">
    <property type="entry name" value="5_3_exonuc"/>
    <property type="match status" value="1"/>
</dbReference>
<dbReference type="Pfam" id="PF02739">
    <property type="entry name" value="5_3_exonuc_N"/>
    <property type="match status" value="1"/>
</dbReference>
<dbReference type="Gene3D" id="3.40.50.1010">
    <property type="entry name" value="5'-nuclease"/>
    <property type="match status" value="1"/>
</dbReference>
<evidence type="ECO:0000256" key="4">
    <source>
        <dbReference type="ARBA" id="ARBA00022695"/>
    </source>
</evidence>
<dbReference type="PRINTS" id="PR00868">
    <property type="entry name" value="DNAPOLI"/>
</dbReference>
<comment type="catalytic activity">
    <reaction evidence="10">
        <text>DNA(n) + a 2'-deoxyribonucleoside 5'-triphosphate = DNA(n+1) + diphosphate</text>
        <dbReference type="Rhea" id="RHEA:22508"/>
        <dbReference type="Rhea" id="RHEA-COMP:17339"/>
        <dbReference type="Rhea" id="RHEA-COMP:17340"/>
        <dbReference type="ChEBI" id="CHEBI:33019"/>
        <dbReference type="ChEBI" id="CHEBI:61560"/>
        <dbReference type="ChEBI" id="CHEBI:173112"/>
        <dbReference type="EC" id="2.7.7.7"/>
    </reaction>
</comment>
<keyword evidence="4" id="KW-0548">Nucleotidyltransferase</keyword>
<keyword evidence="5" id="KW-0235">DNA replication</keyword>
<dbReference type="InterPro" id="IPR008918">
    <property type="entry name" value="HhH2"/>
</dbReference>
<feature type="domain" description="DNA-directed DNA polymerase family A palm" evidence="12">
    <location>
        <begin position="608"/>
        <end position="806"/>
    </location>
</feature>
<evidence type="ECO:0000256" key="3">
    <source>
        <dbReference type="ARBA" id="ARBA00022679"/>
    </source>
</evidence>
<evidence type="ECO:0000313" key="14">
    <source>
        <dbReference type="Proteomes" id="UP000033103"/>
    </source>
</evidence>
<protein>
    <recommendedName>
        <fullName evidence="2">DNA-directed DNA polymerase</fullName>
        <ecNumber evidence="2">2.7.7.7</ecNumber>
    </recommendedName>
</protein>
<evidence type="ECO:0000256" key="2">
    <source>
        <dbReference type="ARBA" id="ARBA00012417"/>
    </source>
</evidence>
<dbReference type="SUPFAM" id="SSF47807">
    <property type="entry name" value="5' to 3' exonuclease, C-terminal subdomain"/>
    <property type="match status" value="1"/>
</dbReference>
<dbReference type="Pfam" id="PF00476">
    <property type="entry name" value="DNA_pol_A"/>
    <property type="match status" value="1"/>
</dbReference>
<dbReference type="STRING" id="187101.VC03_05520"/>
<dbReference type="PANTHER" id="PTHR10133:SF27">
    <property type="entry name" value="DNA POLYMERASE NU"/>
    <property type="match status" value="1"/>
</dbReference>
<evidence type="ECO:0000313" key="13">
    <source>
        <dbReference type="EMBL" id="AKC95934.1"/>
    </source>
</evidence>
<evidence type="ECO:0000256" key="6">
    <source>
        <dbReference type="ARBA" id="ARBA00022763"/>
    </source>
</evidence>
<evidence type="ECO:0000256" key="7">
    <source>
        <dbReference type="ARBA" id="ARBA00022932"/>
    </source>
</evidence>
<dbReference type="FunFam" id="1.10.150.20:FF:000002">
    <property type="entry name" value="DNA polymerase I"/>
    <property type="match status" value="1"/>
</dbReference>
<dbReference type="SMART" id="SM00482">
    <property type="entry name" value="POLAc"/>
    <property type="match status" value="1"/>
</dbReference>
<dbReference type="GO" id="GO:0003677">
    <property type="term" value="F:DNA binding"/>
    <property type="evidence" value="ECO:0007669"/>
    <property type="project" value="UniProtKB-KW"/>
</dbReference>
<sequence length="843" mass="96899">MKKLLILDTSAIMYRSFYALQNLINKKGMPTGAIFGFVKQLNMAIEEVNPDYIAAAYDVKKSTLKRREFFSQYKENRLTMPDELLCQVDIIKDIIGYFGIRSFSEEGYEADDVIASLTEFALKNSIEVHIYTGDKDIQQLVTKDNNVFIHLLGKNEVVSTYEDVKNMLYVYPNQIPDFFGLKGDKSDGIPGVMGIGDVSGKNLIEKYDTLENIYMNIDDIRGKLKEKLIKDKELAFISRDLARVKKDIDFNISLSDLIKEKDNVQKLKEVFTELELNTLLPLIKEEEIKVSYTKTDFNNILELCKNASTLTIYMDENYLSILVDDKVYICKNENEDTLFSTKIDLKKINTTAKVIIFDAKKYMHLGLNLVNYFDILIASYVIDTQDKFEVEFIIEKYANIHTEQFDKKALKNITEEKLEEKSAKVCYGLYKSYATLEKKLKEIDINNTYETIEKPLIPVLYSMEKNGIKIDKGAFEKLNSNFSKILETEKEAIYNLSGEEFNIDSPSQLANILFNKLNIHGVKKTKRGYSTDAEVLEILSKRGIEIADHLIVFRYYKKLLSTYVEPLPLYADSNNLIHSSFNGTGTATGRLSSQNPNLQNIPTRTTEGNMIRNCFIANEGMKLVSFDYSQIELRVLAELSNDQHLVDSYNNDVDLHTHTAKKLFPNCEITKEMRNIGKVINFSVLYGKTPFGLSKELNIPLSDAKQYIETYFKTYDGVTKYLDSIVEFCKKNLYVETLFGTRRYIYDIRSSNAKVFEEAKRKAINTVIQGTAANILKIVMIKLHKLGFRMLLQVHDELIFELPSSEAEKLSLEIKDIMENTIKFTKVKLKTNYSISDKWGELK</sequence>
<dbReference type="CDD" id="cd09859">
    <property type="entry name" value="PIN_53EXO"/>
    <property type="match status" value="1"/>
</dbReference>
<evidence type="ECO:0000259" key="12">
    <source>
        <dbReference type="SMART" id="SM00482"/>
    </source>
</evidence>
<dbReference type="GO" id="GO:0008409">
    <property type="term" value="F:5'-3' exonuclease activity"/>
    <property type="evidence" value="ECO:0007669"/>
    <property type="project" value="InterPro"/>
</dbReference>
<dbReference type="Gene3D" id="1.10.150.20">
    <property type="entry name" value="5' to 3' exonuclease, C-terminal subdomain"/>
    <property type="match status" value="2"/>
</dbReference>
<dbReference type="Proteomes" id="UP000033103">
    <property type="component" value="Chromosome"/>
</dbReference>
<dbReference type="CDD" id="cd08637">
    <property type="entry name" value="DNA_pol_A_pol_I_C"/>
    <property type="match status" value="1"/>
</dbReference>
<keyword evidence="3" id="KW-0808">Transferase</keyword>
<reference evidence="13 14" key="1">
    <citation type="journal article" date="2012" name="BMC Genomics">
        <title>Genomic sequence analysis and characterization of Sneathia amnii sp. nov.</title>
        <authorList>
            <consortium name="Vaginal Microbiome Consortium (additional members)"/>
            <person name="Harwich M.D.Jr."/>
            <person name="Serrano M.G."/>
            <person name="Fettweis J.M."/>
            <person name="Alves J.M."/>
            <person name="Reimers M.A."/>
            <person name="Buck G.A."/>
            <person name="Jefferson K.K."/>
        </authorList>
    </citation>
    <scope>NUCLEOTIDE SEQUENCE [LARGE SCALE GENOMIC DNA]</scope>
    <source>
        <strain evidence="13 14">SN35</strain>
    </source>
</reference>
<evidence type="ECO:0000256" key="1">
    <source>
        <dbReference type="ARBA" id="ARBA00007705"/>
    </source>
</evidence>
<gene>
    <name evidence="13" type="ORF">VC03_05520</name>
</gene>
<organism evidence="13 14">
    <name type="scientific">Sneathia vaginalis</name>
    <dbReference type="NCBI Taxonomy" id="187101"/>
    <lineage>
        <taxon>Bacteria</taxon>
        <taxon>Fusobacteriati</taxon>
        <taxon>Fusobacteriota</taxon>
        <taxon>Fusobacteriia</taxon>
        <taxon>Fusobacteriales</taxon>
        <taxon>Leptotrichiaceae</taxon>
        <taxon>Sneathia</taxon>
    </lineage>
</organism>
<keyword evidence="6" id="KW-0227">DNA damage</keyword>
<proteinExistence type="inferred from homology"/>
<dbReference type="FunFam" id="1.10.150.20:FF:000003">
    <property type="entry name" value="DNA polymerase I"/>
    <property type="match status" value="1"/>
</dbReference>
<dbReference type="InterPro" id="IPR020045">
    <property type="entry name" value="DNA_polI_H3TH"/>
</dbReference>
<dbReference type="EC" id="2.7.7.7" evidence="2"/>
<keyword evidence="7" id="KW-0239">DNA-directed DNA polymerase</keyword>
<dbReference type="GO" id="GO:0006261">
    <property type="term" value="P:DNA-templated DNA replication"/>
    <property type="evidence" value="ECO:0007669"/>
    <property type="project" value="InterPro"/>
</dbReference>
<evidence type="ECO:0000256" key="8">
    <source>
        <dbReference type="ARBA" id="ARBA00023125"/>
    </source>
</evidence>
<dbReference type="InterPro" id="IPR001098">
    <property type="entry name" value="DNA-dir_DNA_pol_A_palm_dom"/>
</dbReference>
<dbReference type="SUPFAM" id="SSF53098">
    <property type="entry name" value="Ribonuclease H-like"/>
    <property type="match status" value="1"/>
</dbReference>
<dbReference type="SUPFAM" id="SSF88723">
    <property type="entry name" value="PIN domain-like"/>
    <property type="match status" value="1"/>
</dbReference>
<dbReference type="InterPro" id="IPR036397">
    <property type="entry name" value="RNaseH_sf"/>
</dbReference>
<keyword evidence="14" id="KW-1185">Reference proteome</keyword>
<dbReference type="Gene3D" id="3.30.70.370">
    <property type="match status" value="1"/>
</dbReference>